<dbReference type="EMBL" id="BAAAOF010000009">
    <property type="protein sequence ID" value="GAA1940800.1"/>
    <property type="molecule type" value="Genomic_DNA"/>
</dbReference>
<dbReference type="SUPFAM" id="SSF46894">
    <property type="entry name" value="C-terminal effector domain of the bipartite response regulators"/>
    <property type="match status" value="1"/>
</dbReference>
<keyword evidence="2" id="KW-0067">ATP-binding</keyword>
<evidence type="ECO:0000313" key="4">
    <source>
        <dbReference type="EMBL" id="GAA1940800.1"/>
    </source>
</evidence>
<dbReference type="Gene3D" id="3.40.50.300">
    <property type="entry name" value="P-loop containing nucleotide triphosphate hydrolases"/>
    <property type="match status" value="1"/>
</dbReference>
<dbReference type="PROSITE" id="PS50043">
    <property type="entry name" value="HTH_LUXR_2"/>
    <property type="match status" value="1"/>
</dbReference>
<evidence type="ECO:0000259" key="3">
    <source>
        <dbReference type="PROSITE" id="PS50043"/>
    </source>
</evidence>
<dbReference type="CDD" id="cd06170">
    <property type="entry name" value="LuxR_C_like"/>
    <property type="match status" value="1"/>
</dbReference>
<feature type="domain" description="HTH luxR-type" evidence="3">
    <location>
        <begin position="860"/>
        <end position="925"/>
    </location>
</feature>
<keyword evidence="5" id="KW-1185">Reference proteome</keyword>
<dbReference type="InterPro" id="IPR000792">
    <property type="entry name" value="Tscrpt_reg_LuxR_C"/>
</dbReference>
<dbReference type="Gene3D" id="1.10.10.10">
    <property type="entry name" value="Winged helix-like DNA-binding domain superfamily/Winged helix DNA-binding domain"/>
    <property type="match status" value="1"/>
</dbReference>
<dbReference type="PANTHER" id="PTHR16305">
    <property type="entry name" value="TESTICULAR SOLUBLE ADENYLYL CYCLASE"/>
    <property type="match status" value="1"/>
</dbReference>
<evidence type="ECO:0000256" key="2">
    <source>
        <dbReference type="ARBA" id="ARBA00022840"/>
    </source>
</evidence>
<dbReference type="Pfam" id="PF13191">
    <property type="entry name" value="AAA_16"/>
    <property type="match status" value="1"/>
</dbReference>
<evidence type="ECO:0000256" key="1">
    <source>
        <dbReference type="ARBA" id="ARBA00022741"/>
    </source>
</evidence>
<dbReference type="PROSITE" id="PS00622">
    <property type="entry name" value="HTH_LUXR_1"/>
    <property type="match status" value="1"/>
</dbReference>
<dbReference type="InterPro" id="IPR016032">
    <property type="entry name" value="Sig_transdc_resp-reg_C-effctor"/>
</dbReference>
<name>A0ABP5BFG6_9MICO</name>
<protein>
    <submittedName>
        <fullName evidence="4">LuxR family transcriptional regulator</fullName>
    </submittedName>
</protein>
<gene>
    <name evidence="4" type="ORF">GCM10009775_35830</name>
</gene>
<keyword evidence="1" id="KW-0547">Nucleotide-binding</keyword>
<dbReference type="InterPro" id="IPR027417">
    <property type="entry name" value="P-loop_NTPase"/>
</dbReference>
<evidence type="ECO:0000313" key="5">
    <source>
        <dbReference type="Proteomes" id="UP001501343"/>
    </source>
</evidence>
<dbReference type="PRINTS" id="PR00038">
    <property type="entry name" value="HTHLUXR"/>
</dbReference>
<organism evidence="4 5">
    <name type="scientific">Microbacterium aoyamense</name>
    <dbReference type="NCBI Taxonomy" id="344166"/>
    <lineage>
        <taxon>Bacteria</taxon>
        <taxon>Bacillati</taxon>
        <taxon>Actinomycetota</taxon>
        <taxon>Actinomycetes</taxon>
        <taxon>Micrococcales</taxon>
        <taxon>Microbacteriaceae</taxon>
        <taxon>Microbacterium</taxon>
    </lineage>
</organism>
<comment type="caution">
    <text evidence="4">The sequence shown here is derived from an EMBL/GenBank/DDBJ whole genome shotgun (WGS) entry which is preliminary data.</text>
</comment>
<dbReference type="SMART" id="SM00421">
    <property type="entry name" value="HTH_LUXR"/>
    <property type="match status" value="1"/>
</dbReference>
<dbReference type="SUPFAM" id="SSF52540">
    <property type="entry name" value="P-loop containing nucleoside triphosphate hydrolases"/>
    <property type="match status" value="1"/>
</dbReference>
<dbReference type="Pfam" id="PF00196">
    <property type="entry name" value="GerE"/>
    <property type="match status" value="1"/>
</dbReference>
<sequence length="927" mass="100440">MRATPEQSSQPPVERDVWGTLWGRQREVARLEDFLTTLDDRGDALVLCGVAGVGKTRLVRSAVARARQLRMQVLTIQGNEFGATIGYGALGELLYPILDRIDALPESLSRPLGVALGLSDGPPPGPLAVCNGALALAEAAGTDRPLLLVVDDLQWIDRASASVITFIGRRASARRIGLLASIRSDDADSSSGLPEHRIAPLDEPDASLMLQERQPTLSARERSVIVEQSAGIPLALRDLGMQLSADQPLDFAAPFDALPLTQRLESLYADRVVELPPRSRRALLRLALDGRTDSRATHRLRIEDDDLTPAREAGVIEAEVGGTLRFSHPLMRSAIVRSSSGEVVQSTHHTLAQLLSSDPERRAWHLAAAANGPDEVIASALENVARRALSRGDAGAAVTALSRAARLSTSEREASRRFAEAAFLGADVTGELALAQRLLERAHAQAPAMLPTLHAAAAASYVLVNGGGDVHTARALLVGAIENGDHSWRADDLGLTEALTTLLQLCSWAGRDDYWAHFYGLLDRVTPQVPEVLFIYSRTFPDTAHAGGVGRTRLVELIGEDGTDSDPIRATRLNTAAIYVDLLPGCRQSAWRMIEDGRAGGGVRSSVAAHMQLCLDDFAHGRFHEQRELASSALAMCRQHGYGFIEFYFLLHLALVAAIRGDIEEAHRLADELTAVTSARKADGSQRLANHPRVLAAAAAEDWESCFLHASALSPAGQLRRFAPHAMWVAFDLVESALKSGRAESAHDHVSAMITCGVAAVSPRMEMLTLASRGMVAPTLTEASELFEAATNVRGAQEWPFDFARVELAFGERLRREGTLERARQLILDARDIFLRLGAQPWVDRSSSELRPLGVTTPRAPSDHVDLSERERDIVRLAAQGLSNREIGAALFISPRTVGGYLYRVFPRLGVTKRSQLRDVVGTEARI</sequence>
<dbReference type="InterPro" id="IPR041664">
    <property type="entry name" value="AAA_16"/>
</dbReference>
<accession>A0ABP5BFG6</accession>
<dbReference type="PANTHER" id="PTHR16305:SF35">
    <property type="entry name" value="TRANSCRIPTIONAL ACTIVATOR DOMAIN"/>
    <property type="match status" value="1"/>
</dbReference>
<reference evidence="5" key="1">
    <citation type="journal article" date="2019" name="Int. J. Syst. Evol. Microbiol.">
        <title>The Global Catalogue of Microorganisms (GCM) 10K type strain sequencing project: providing services to taxonomists for standard genome sequencing and annotation.</title>
        <authorList>
            <consortium name="The Broad Institute Genomics Platform"/>
            <consortium name="The Broad Institute Genome Sequencing Center for Infectious Disease"/>
            <person name="Wu L."/>
            <person name="Ma J."/>
        </authorList>
    </citation>
    <scope>NUCLEOTIDE SEQUENCE [LARGE SCALE GENOMIC DNA]</scope>
    <source>
        <strain evidence="5">JCM 14900</strain>
    </source>
</reference>
<dbReference type="Proteomes" id="UP001501343">
    <property type="component" value="Unassembled WGS sequence"/>
</dbReference>
<dbReference type="InterPro" id="IPR036388">
    <property type="entry name" value="WH-like_DNA-bd_sf"/>
</dbReference>
<proteinExistence type="predicted"/>